<name>A0ABU7DYF0_9TELE</name>
<dbReference type="Pfam" id="PF04901">
    <property type="entry name" value="RAMP"/>
    <property type="match status" value="1"/>
</dbReference>
<keyword evidence="5 11" id="KW-0812">Transmembrane</keyword>
<comment type="subcellular location">
    <subcellularLocation>
        <location evidence="1">Cell membrane</location>
        <topology evidence="1">Single-pass type I membrane protein</topology>
    </subcellularLocation>
</comment>
<dbReference type="PANTHER" id="PTHR14076:SF9">
    <property type="entry name" value="RECEPTOR ACTIVITY-MODIFYING PROTEIN 2"/>
    <property type="match status" value="1"/>
</dbReference>
<keyword evidence="4" id="KW-1003">Cell membrane</keyword>
<proteinExistence type="inferred from homology"/>
<keyword evidence="3" id="KW-0813">Transport</keyword>
<evidence type="ECO:0000256" key="3">
    <source>
        <dbReference type="ARBA" id="ARBA00022448"/>
    </source>
</evidence>
<evidence type="ECO:0000256" key="8">
    <source>
        <dbReference type="ARBA" id="ARBA00023136"/>
    </source>
</evidence>
<reference evidence="13 14" key="1">
    <citation type="submission" date="2021-06" db="EMBL/GenBank/DDBJ databases">
        <authorList>
            <person name="Palmer J.M."/>
        </authorList>
    </citation>
    <scope>NUCLEOTIDE SEQUENCE [LARGE SCALE GENOMIC DNA]</scope>
    <source>
        <strain evidence="13 14">CL_MEX2019</strain>
        <tissue evidence="13">Muscle</tissue>
    </source>
</reference>
<dbReference type="Gene3D" id="1.10.150.510">
    <property type="entry name" value="Receptor activity modifying family"/>
    <property type="match status" value="1"/>
</dbReference>
<comment type="caution">
    <text evidence="13">The sequence shown here is derived from an EMBL/GenBank/DDBJ whole genome shotgun (WGS) entry which is preliminary data.</text>
</comment>
<dbReference type="Proteomes" id="UP001352852">
    <property type="component" value="Unassembled WGS sequence"/>
</dbReference>
<feature type="chain" id="PRO_5045962411" description="Receptor activity modifying protein 3" evidence="12">
    <location>
        <begin position="18"/>
        <end position="189"/>
    </location>
</feature>
<evidence type="ECO:0000256" key="1">
    <source>
        <dbReference type="ARBA" id="ARBA00004251"/>
    </source>
</evidence>
<feature type="signal peptide" evidence="12">
    <location>
        <begin position="1"/>
        <end position="17"/>
    </location>
</feature>
<protein>
    <recommendedName>
        <fullName evidence="15">Receptor activity modifying protein 3</fullName>
    </recommendedName>
</protein>
<evidence type="ECO:0000256" key="10">
    <source>
        <dbReference type="ARBA" id="ARBA00023170"/>
    </source>
</evidence>
<keyword evidence="14" id="KW-1185">Reference proteome</keyword>
<evidence type="ECO:0000256" key="4">
    <source>
        <dbReference type="ARBA" id="ARBA00022475"/>
    </source>
</evidence>
<evidence type="ECO:0000256" key="5">
    <source>
        <dbReference type="ARBA" id="ARBA00022692"/>
    </source>
</evidence>
<dbReference type="EMBL" id="JAHUTJ010036011">
    <property type="protein sequence ID" value="MED6278694.1"/>
    <property type="molecule type" value="Genomic_DNA"/>
</dbReference>
<evidence type="ECO:0000313" key="14">
    <source>
        <dbReference type="Proteomes" id="UP001352852"/>
    </source>
</evidence>
<gene>
    <name evidence="13" type="ORF">CHARACLAT_026539</name>
</gene>
<feature type="transmembrane region" description="Helical" evidence="11">
    <location>
        <begin position="166"/>
        <end position="187"/>
    </location>
</feature>
<organism evidence="13 14">
    <name type="scientific">Characodon lateralis</name>
    <dbReference type="NCBI Taxonomy" id="208331"/>
    <lineage>
        <taxon>Eukaryota</taxon>
        <taxon>Metazoa</taxon>
        <taxon>Chordata</taxon>
        <taxon>Craniata</taxon>
        <taxon>Vertebrata</taxon>
        <taxon>Euteleostomi</taxon>
        <taxon>Actinopterygii</taxon>
        <taxon>Neopterygii</taxon>
        <taxon>Teleostei</taxon>
        <taxon>Neoteleostei</taxon>
        <taxon>Acanthomorphata</taxon>
        <taxon>Ovalentaria</taxon>
        <taxon>Atherinomorphae</taxon>
        <taxon>Cyprinodontiformes</taxon>
        <taxon>Goodeidae</taxon>
        <taxon>Characodon</taxon>
    </lineage>
</organism>
<dbReference type="InterPro" id="IPR006985">
    <property type="entry name" value="RAMP"/>
</dbReference>
<keyword evidence="9" id="KW-1015">Disulfide bond</keyword>
<keyword evidence="7 11" id="KW-1133">Transmembrane helix</keyword>
<keyword evidence="6 12" id="KW-0732">Signal</keyword>
<evidence type="ECO:0000256" key="6">
    <source>
        <dbReference type="ARBA" id="ARBA00022729"/>
    </source>
</evidence>
<evidence type="ECO:0000256" key="11">
    <source>
        <dbReference type="SAM" id="Phobius"/>
    </source>
</evidence>
<keyword evidence="8 11" id="KW-0472">Membrane</keyword>
<accession>A0ABU7DYF0</accession>
<evidence type="ECO:0000256" key="12">
    <source>
        <dbReference type="SAM" id="SignalP"/>
    </source>
</evidence>
<comment type="similarity">
    <text evidence="2">Belongs to the RAMP family.</text>
</comment>
<sequence length="189" mass="21973">MVSYLLLPAVILYVVVSQPANITGTEKPKNETSFYKDKLKAIENELEKNNTFLVISEDNENFQDQKNEFLHQHCQQDLLINLSHVYCGEPFYAEMHNIHTDEWCVLKSIFRPYNDLTQCLELVTEYTGCYFPNPDIQDFFLYIHSTYFQNCMEKAEDLFEDAPTSLVVALTIIPVSLIPVMICLVLWKS</sequence>
<evidence type="ECO:0000256" key="9">
    <source>
        <dbReference type="ARBA" id="ARBA00023157"/>
    </source>
</evidence>
<evidence type="ECO:0008006" key="15">
    <source>
        <dbReference type="Google" id="ProtNLM"/>
    </source>
</evidence>
<dbReference type="InterPro" id="IPR038126">
    <property type="entry name" value="RAMP_sf"/>
</dbReference>
<keyword evidence="10" id="KW-0675">Receptor</keyword>
<evidence type="ECO:0000313" key="13">
    <source>
        <dbReference type="EMBL" id="MED6278694.1"/>
    </source>
</evidence>
<evidence type="ECO:0000256" key="2">
    <source>
        <dbReference type="ARBA" id="ARBA00007087"/>
    </source>
</evidence>
<evidence type="ECO:0000256" key="7">
    <source>
        <dbReference type="ARBA" id="ARBA00022989"/>
    </source>
</evidence>
<dbReference type="PANTHER" id="PTHR14076">
    <property type="entry name" value="RECEPTOR ACTIVITY MODIFYING PROTEIN RAMP"/>
    <property type="match status" value="1"/>
</dbReference>